<dbReference type="AlphaFoldDB" id="A0A0L9UCI4"/>
<evidence type="ECO:0000256" key="1">
    <source>
        <dbReference type="SAM" id="MobiDB-lite"/>
    </source>
</evidence>
<dbReference type="Gramene" id="KOM40239">
    <property type="protein sequence ID" value="KOM40239"/>
    <property type="gene ID" value="LR48_Vigan04g043700"/>
</dbReference>
<organism evidence="2 3">
    <name type="scientific">Phaseolus angularis</name>
    <name type="common">Azuki bean</name>
    <name type="synonym">Vigna angularis</name>
    <dbReference type="NCBI Taxonomy" id="3914"/>
    <lineage>
        <taxon>Eukaryota</taxon>
        <taxon>Viridiplantae</taxon>
        <taxon>Streptophyta</taxon>
        <taxon>Embryophyta</taxon>
        <taxon>Tracheophyta</taxon>
        <taxon>Spermatophyta</taxon>
        <taxon>Magnoliopsida</taxon>
        <taxon>eudicotyledons</taxon>
        <taxon>Gunneridae</taxon>
        <taxon>Pentapetalae</taxon>
        <taxon>rosids</taxon>
        <taxon>fabids</taxon>
        <taxon>Fabales</taxon>
        <taxon>Fabaceae</taxon>
        <taxon>Papilionoideae</taxon>
        <taxon>50 kb inversion clade</taxon>
        <taxon>NPAAA clade</taxon>
        <taxon>indigoferoid/millettioid clade</taxon>
        <taxon>Phaseoleae</taxon>
        <taxon>Vigna</taxon>
    </lineage>
</organism>
<dbReference type="Proteomes" id="UP000053144">
    <property type="component" value="Chromosome 4"/>
</dbReference>
<evidence type="ECO:0000313" key="3">
    <source>
        <dbReference type="Proteomes" id="UP000053144"/>
    </source>
</evidence>
<evidence type="ECO:0000313" key="2">
    <source>
        <dbReference type="EMBL" id="KOM40239.1"/>
    </source>
</evidence>
<gene>
    <name evidence="2" type="ORF">LR48_Vigan04g043700</name>
</gene>
<protein>
    <submittedName>
        <fullName evidence="2">Uncharacterized protein</fullName>
    </submittedName>
</protein>
<accession>A0A0L9UCI4</accession>
<feature type="region of interest" description="Disordered" evidence="1">
    <location>
        <begin position="1"/>
        <end position="25"/>
    </location>
</feature>
<reference evidence="3" key="1">
    <citation type="journal article" date="2015" name="Proc. Natl. Acad. Sci. U.S.A.">
        <title>Genome sequencing of adzuki bean (Vigna angularis) provides insight into high starch and low fat accumulation and domestication.</title>
        <authorList>
            <person name="Yang K."/>
            <person name="Tian Z."/>
            <person name="Chen C."/>
            <person name="Luo L."/>
            <person name="Zhao B."/>
            <person name="Wang Z."/>
            <person name="Yu L."/>
            <person name="Li Y."/>
            <person name="Sun Y."/>
            <person name="Li W."/>
            <person name="Chen Y."/>
            <person name="Li Y."/>
            <person name="Zhang Y."/>
            <person name="Ai D."/>
            <person name="Zhao J."/>
            <person name="Shang C."/>
            <person name="Ma Y."/>
            <person name="Wu B."/>
            <person name="Wang M."/>
            <person name="Gao L."/>
            <person name="Sun D."/>
            <person name="Zhang P."/>
            <person name="Guo F."/>
            <person name="Wang W."/>
            <person name="Li Y."/>
            <person name="Wang J."/>
            <person name="Varshney R.K."/>
            <person name="Wang J."/>
            <person name="Ling H.Q."/>
            <person name="Wan P."/>
        </authorList>
    </citation>
    <scope>NUCLEOTIDE SEQUENCE</scope>
    <source>
        <strain evidence="3">cv. Jingnong 6</strain>
    </source>
</reference>
<name>A0A0L9UCI4_PHAAN</name>
<sequence>MENPKAYKHGRWKKKETQRKRRRCSHKLLASSMSSRREIAPPKNQRPFFLSASFTMAMDEA</sequence>
<proteinExistence type="predicted"/>
<dbReference type="EMBL" id="CM003374">
    <property type="protein sequence ID" value="KOM40239.1"/>
    <property type="molecule type" value="Genomic_DNA"/>
</dbReference>